<dbReference type="Gene3D" id="3.40.1090.10">
    <property type="entry name" value="Cytosolic phospholipase A2 catalytic domain"/>
    <property type="match status" value="1"/>
</dbReference>
<keyword evidence="2 3" id="KW-0443">Lipid metabolism</keyword>
<comment type="similarity">
    <text evidence="1">Belongs to the patatin family.</text>
</comment>
<keyword evidence="3" id="KW-0378">Hydrolase</keyword>
<feature type="short sequence motif" description="DGA/G" evidence="3">
    <location>
        <begin position="238"/>
        <end position="240"/>
    </location>
</feature>
<sequence length="369" mass="41158">MFKKTFKKNIMVFTLVLSFFNIFRERLEAFEAEGSSNPSRNKIYTALSIDGGGIRGLIPLRILEEIEKKTGKPICELFDYIGGTSTGALLTLGLTVPHEKEGRVPRYTVKSLGSLFTGEERFEVFSTSLMNKLKSAGKYLGSLYSAYKYETLLSKKVGNFYLNDALTNILITATEFKTKHMSVFCKEGKDIGNKILGGEILMREVMRATSAAPTYFQAAGVTEPTEDERGYTVTYYVDGGICCNNPAQLVWNRLQKQFNATPDNVYLLSLGTGVVSQEKLSVPGADACLPKWIPVLADYFMESNSWAVHKEMKYVLGKKNYKRVQPVLEAAIDLAGVDEENLERLEKAASSVMGQVDEICEQLKRAGKW</sequence>
<dbReference type="PROSITE" id="PS51635">
    <property type="entry name" value="PNPLA"/>
    <property type="match status" value="1"/>
</dbReference>
<dbReference type="GO" id="GO:0016042">
    <property type="term" value="P:lipid catabolic process"/>
    <property type="evidence" value="ECO:0007669"/>
    <property type="project" value="UniProtKB-UniRule"/>
</dbReference>
<dbReference type="STRING" id="91604.ID47_08425"/>
<dbReference type="PANTHER" id="PTHR32176:SF92">
    <property type="entry name" value="XYLOSE ISOMERASE"/>
    <property type="match status" value="1"/>
</dbReference>
<dbReference type="eggNOG" id="COG3621">
    <property type="taxonomic scope" value="Bacteria"/>
</dbReference>
<dbReference type="SUPFAM" id="SSF52151">
    <property type="entry name" value="FabD/lysophospholipase-like"/>
    <property type="match status" value="1"/>
</dbReference>
<accession>A0A077AWD2</accession>
<evidence type="ECO:0000313" key="5">
    <source>
        <dbReference type="EMBL" id="AIK96741.1"/>
    </source>
</evidence>
<dbReference type="EMBL" id="CP008941">
    <property type="protein sequence ID" value="AIK96741.1"/>
    <property type="molecule type" value="Genomic_DNA"/>
</dbReference>
<name>A0A077AWD2_9PROT</name>
<dbReference type="RefSeq" id="WP_038465403.1">
    <property type="nucleotide sequence ID" value="NZ_CP008941.1"/>
</dbReference>
<keyword evidence="6" id="KW-1185">Reference proteome</keyword>
<dbReference type="InterPro" id="IPR016035">
    <property type="entry name" value="Acyl_Trfase/lysoPLipase"/>
</dbReference>
<gene>
    <name evidence="5" type="ORF">ID47_08425</name>
</gene>
<protein>
    <recommendedName>
        <fullName evidence="4">PNPLA domain-containing protein</fullName>
    </recommendedName>
</protein>
<feature type="short sequence motif" description="GXGXXG" evidence="3">
    <location>
        <begin position="51"/>
        <end position="56"/>
    </location>
</feature>
<reference evidence="5 6" key="1">
    <citation type="submission" date="2014-07" db="EMBL/GenBank/DDBJ databases">
        <title>Comparative genomic insights into amoeba endosymbionts belonging to the families of Holosporaceae and Candidatus Midichloriaceae within Rickettsiales.</title>
        <authorList>
            <person name="Wang Z."/>
            <person name="Wu M."/>
        </authorList>
    </citation>
    <scope>NUCLEOTIDE SEQUENCE [LARGE SCALE GENOMIC DNA]</scope>
    <source>
        <strain evidence="5">PRA3</strain>
    </source>
</reference>
<dbReference type="CDD" id="cd07199">
    <property type="entry name" value="Pat17_PNPLA8_PNPLA9_like"/>
    <property type="match status" value="1"/>
</dbReference>
<feature type="domain" description="PNPLA" evidence="4">
    <location>
        <begin position="47"/>
        <end position="251"/>
    </location>
</feature>
<evidence type="ECO:0000256" key="1">
    <source>
        <dbReference type="ARBA" id="ARBA00010240"/>
    </source>
</evidence>
<organism evidence="5 6">
    <name type="scientific">Candidatus Odyssella acanthamoebae</name>
    <dbReference type="NCBI Taxonomy" id="91604"/>
    <lineage>
        <taxon>Bacteria</taxon>
        <taxon>Pseudomonadati</taxon>
        <taxon>Pseudomonadota</taxon>
        <taxon>Alphaproteobacteria</taxon>
        <taxon>Holosporales</taxon>
        <taxon>Candidatus Paracaedibacteraceae</taxon>
        <taxon>Candidatus Odyssella</taxon>
    </lineage>
</organism>
<dbReference type="Pfam" id="PF01734">
    <property type="entry name" value="Patatin"/>
    <property type="match status" value="1"/>
</dbReference>
<evidence type="ECO:0000259" key="4">
    <source>
        <dbReference type="PROSITE" id="PS51635"/>
    </source>
</evidence>
<keyword evidence="3" id="KW-0442">Lipid degradation</keyword>
<feature type="active site" description="Nucleophile" evidence="3">
    <location>
        <position position="85"/>
    </location>
</feature>
<dbReference type="GO" id="GO:0004620">
    <property type="term" value="F:phospholipase activity"/>
    <property type="evidence" value="ECO:0007669"/>
    <property type="project" value="TreeGrafter"/>
</dbReference>
<evidence type="ECO:0000256" key="3">
    <source>
        <dbReference type="PROSITE-ProRule" id="PRU01161"/>
    </source>
</evidence>
<evidence type="ECO:0000256" key="2">
    <source>
        <dbReference type="ARBA" id="ARBA00023098"/>
    </source>
</evidence>
<dbReference type="PANTHER" id="PTHR32176">
    <property type="entry name" value="XYLOSE ISOMERASE"/>
    <property type="match status" value="1"/>
</dbReference>
<proteinExistence type="inferred from homology"/>
<feature type="short sequence motif" description="GXSXG" evidence="3">
    <location>
        <begin position="83"/>
        <end position="87"/>
    </location>
</feature>
<dbReference type="InterPro" id="IPR002641">
    <property type="entry name" value="PNPLA_dom"/>
</dbReference>
<dbReference type="GO" id="GO:0047372">
    <property type="term" value="F:monoacylglycerol lipase activity"/>
    <property type="evidence" value="ECO:0007669"/>
    <property type="project" value="TreeGrafter"/>
</dbReference>
<feature type="active site" description="Proton acceptor" evidence="3">
    <location>
        <position position="238"/>
    </location>
</feature>
<evidence type="ECO:0000313" key="6">
    <source>
        <dbReference type="Proteomes" id="UP000028926"/>
    </source>
</evidence>
<dbReference type="HOGENOM" id="CLU_000288_144_9_5"/>
<dbReference type="Proteomes" id="UP000028926">
    <property type="component" value="Chromosome"/>
</dbReference>
<dbReference type="AlphaFoldDB" id="A0A077AWD2"/>
<dbReference type="KEGG" id="paca:ID47_08425"/>